<evidence type="ECO:0000313" key="5">
    <source>
        <dbReference type="Proteomes" id="UP000198990"/>
    </source>
</evidence>
<dbReference type="STRING" id="228957.SAMN04488008_11252"/>
<sequence>GDGVLNADDAFPMDATEATDTDGDGTGDNMDTDIDGDGVLNADDAFPLDATENTDTDGDGTGDNTDADIDGDGILNADDFNPYDVNDNGISDMDDDGIADAEDNCPTAYNPEQEDRDRDGLGDVCDTAQLNVAQTFTPNGDGINDTWIIYNIENYPNSLVQVYNSWGKEVFATRNYQNNWDGRYKDLGAKLPDAGSYYYRIDLDGDGQPEQEGWLYIASR</sequence>
<feature type="non-terminal residue" evidence="4">
    <location>
        <position position="1"/>
    </location>
</feature>
<dbReference type="EMBL" id="FNZN01000012">
    <property type="protein sequence ID" value="SEM23504.1"/>
    <property type="molecule type" value="Genomic_DNA"/>
</dbReference>
<accession>A0A1H7WQ58</accession>
<evidence type="ECO:0000256" key="1">
    <source>
        <dbReference type="ARBA" id="ARBA00022729"/>
    </source>
</evidence>
<dbReference type="GO" id="GO:0005509">
    <property type="term" value="F:calcium ion binding"/>
    <property type="evidence" value="ECO:0007669"/>
    <property type="project" value="InterPro"/>
</dbReference>
<evidence type="ECO:0000313" key="4">
    <source>
        <dbReference type="EMBL" id="SEM23504.1"/>
    </source>
</evidence>
<organism evidence="4 5">
    <name type="scientific">Maribacter orientalis</name>
    <dbReference type="NCBI Taxonomy" id="228957"/>
    <lineage>
        <taxon>Bacteria</taxon>
        <taxon>Pseudomonadati</taxon>
        <taxon>Bacteroidota</taxon>
        <taxon>Flavobacteriia</taxon>
        <taxon>Flavobacteriales</taxon>
        <taxon>Flavobacteriaceae</taxon>
        <taxon>Maribacter</taxon>
    </lineage>
</organism>
<proteinExistence type="predicted"/>
<keyword evidence="5" id="KW-1185">Reference proteome</keyword>
<dbReference type="InterPro" id="IPR028974">
    <property type="entry name" value="TSP_type-3_rpt"/>
</dbReference>
<name>A0A1H7WQ58_9FLAO</name>
<dbReference type="GO" id="GO:0007155">
    <property type="term" value="P:cell adhesion"/>
    <property type="evidence" value="ECO:0007669"/>
    <property type="project" value="InterPro"/>
</dbReference>
<dbReference type="InterPro" id="IPR026341">
    <property type="entry name" value="T9SS_type_B"/>
</dbReference>
<keyword evidence="1" id="KW-0732">Signal</keyword>
<feature type="region of interest" description="Disordered" evidence="3">
    <location>
        <begin position="1"/>
        <end position="82"/>
    </location>
</feature>
<dbReference type="PROSITE" id="PS00018">
    <property type="entry name" value="EF_HAND_1"/>
    <property type="match status" value="1"/>
</dbReference>
<dbReference type="Gene3D" id="4.10.1080.10">
    <property type="entry name" value="TSP type-3 repeat"/>
    <property type="match status" value="2"/>
</dbReference>
<protein>
    <submittedName>
        <fullName evidence="4">Gliding motility-associated C-terminal domain-containing protein</fullName>
    </submittedName>
</protein>
<dbReference type="Proteomes" id="UP000198990">
    <property type="component" value="Unassembled WGS sequence"/>
</dbReference>
<gene>
    <name evidence="4" type="ORF">SAMN04488008_11252</name>
</gene>
<dbReference type="InterPro" id="IPR018247">
    <property type="entry name" value="EF_Hand_1_Ca_BS"/>
</dbReference>
<dbReference type="RefSeq" id="WP_143057843.1">
    <property type="nucleotide sequence ID" value="NZ_FNZN01000012.1"/>
</dbReference>
<dbReference type="InterPro" id="IPR003367">
    <property type="entry name" value="Thrombospondin_3-like_rpt"/>
</dbReference>
<feature type="compositionally biased region" description="Acidic residues" evidence="3">
    <location>
        <begin position="52"/>
        <end position="71"/>
    </location>
</feature>
<evidence type="ECO:0000256" key="2">
    <source>
        <dbReference type="ARBA" id="ARBA00022837"/>
    </source>
</evidence>
<keyword evidence="2" id="KW-0106">Calcium</keyword>
<dbReference type="NCBIfam" id="TIGR04131">
    <property type="entry name" value="Bac_Flav_CTERM"/>
    <property type="match status" value="1"/>
</dbReference>
<dbReference type="OrthoDB" id="9805017at2"/>
<dbReference type="PANTHER" id="PTHR10199">
    <property type="entry name" value="THROMBOSPONDIN"/>
    <property type="match status" value="1"/>
</dbReference>
<dbReference type="SUPFAM" id="SSF103647">
    <property type="entry name" value="TSP type-3 repeat"/>
    <property type="match status" value="2"/>
</dbReference>
<dbReference type="Pfam" id="PF13585">
    <property type="entry name" value="CHU_C"/>
    <property type="match status" value="1"/>
</dbReference>
<reference evidence="5" key="1">
    <citation type="submission" date="2016-10" db="EMBL/GenBank/DDBJ databases">
        <authorList>
            <person name="Varghese N."/>
            <person name="Submissions S."/>
        </authorList>
    </citation>
    <scope>NUCLEOTIDE SEQUENCE [LARGE SCALE GENOMIC DNA]</scope>
    <source>
        <strain evidence="5">DSM 16471</strain>
    </source>
</reference>
<dbReference type="Pfam" id="PF02412">
    <property type="entry name" value="TSP_3"/>
    <property type="match status" value="4"/>
</dbReference>
<evidence type="ECO:0000256" key="3">
    <source>
        <dbReference type="SAM" id="MobiDB-lite"/>
    </source>
</evidence>
<dbReference type="AlphaFoldDB" id="A0A1H7WQ58"/>
<feature type="compositionally biased region" description="Acidic residues" evidence="3">
    <location>
        <begin position="17"/>
        <end position="36"/>
    </location>
</feature>